<organism evidence="14 15">
    <name type="scientific">Phoenicibacter congonensis</name>
    <dbReference type="NCBI Taxonomy" id="1944646"/>
    <lineage>
        <taxon>Bacteria</taxon>
        <taxon>Bacillati</taxon>
        <taxon>Actinomycetota</taxon>
        <taxon>Coriobacteriia</taxon>
        <taxon>Eggerthellales</taxon>
        <taxon>Eggerthellaceae</taxon>
        <taxon>Phoenicibacter</taxon>
    </lineage>
</organism>
<feature type="binding site" evidence="12">
    <location>
        <position position="208"/>
    </location>
    <ligand>
        <name>[4Fe-4S] cluster</name>
        <dbReference type="ChEBI" id="CHEBI:49883"/>
    </ligand>
</feature>
<dbReference type="EMBL" id="JAUMVS010000008">
    <property type="protein sequence ID" value="MDO4841278.1"/>
    <property type="molecule type" value="Genomic_DNA"/>
</dbReference>
<keyword evidence="3 12" id="KW-0479">Metal-binding</keyword>
<dbReference type="Gene3D" id="1.10.340.30">
    <property type="entry name" value="Hypothetical protein, domain 2"/>
    <property type="match status" value="1"/>
</dbReference>
<keyword evidence="9 12" id="KW-0234">DNA repair</keyword>
<evidence type="ECO:0000259" key="13">
    <source>
        <dbReference type="SMART" id="SM00478"/>
    </source>
</evidence>
<keyword evidence="11 12" id="KW-0326">Glycosidase</keyword>
<comment type="similarity">
    <text evidence="1 12">Belongs to the Nth/MutY family.</text>
</comment>
<dbReference type="InterPro" id="IPR003265">
    <property type="entry name" value="HhH-GPD_domain"/>
</dbReference>
<reference evidence="14" key="1">
    <citation type="submission" date="2023-07" db="EMBL/GenBank/DDBJ databases">
        <title>Between Cages and Wild: Unraveling the Impact of Captivity on Animal Microbiomes and Antimicrobial Resistance.</title>
        <authorList>
            <person name="Schmartz G.P."/>
            <person name="Rehner J."/>
            <person name="Schuff M.J."/>
            <person name="Becker S.L."/>
            <person name="Kravczyk M."/>
            <person name="Gurevich A."/>
            <person name="Francke R."/>
            <person name="Mueller R."/>
            <person name="Keller V."/>
            <person name="Keller A."/>
        </authorList>
    </citation>
    <scope>NUCLEOTIDE SEQUENCE</scope>
    <source>
        <strain evidence="14">S12M_St_49</strain>
    </source>
</reference>
<keyword evidence="14" id="KW-0540">Nuclease</keyword>
<feature type="domain" description="HhH-GPD" evidence="13">
    <location>
        <begin position="46"/>
        <end position="196"/>
    </location>
</feature>
<feature type="binding site" evidence="12">
    <location>
        <position position="214"/>
    </location>
    <ligand>
        <name>[4Fe-4S] cluster</name>
        <dbReference type="ChEBI" id="CHEBI:49883"/>
    </ligand>
</feature>
<dbReference type="EC" id="4.2.99.18" evidence="12"/>
<evidence type="ECO:0000256" key="12">
    <source>
        <dbReference type="HAMAP-Rule" id="MF_00942"/>
    </source>
</evidence>
<keyword evidence="14" id="KW-0255">Endonuclease</keyword>
<evidence type="ECO:0000256" key="6">
    <source>
        <dbReference type="ARBA" id="ARBA00023004"/>
    </source>
</evidence>
<keyword evidence="4 12" id="KW-0227">DNA damage</keyword>
<dbReference type="InterPro" id="IPR000445">
    <property type="entry name" value="HhH_motif"/>
</dbReference>
<keyword evidence="7 12" id="KW-0411">Iron-sulfur</keyword>
<evidence type="ECO:0000256" key="7">
    <source>
        <dbReference type="ARBA" id="ARBA00023014"/>
    </source>
</evidence>
<evidence type="ECO:0000313" key="14">
    <source>
        <dbReference type="EMBL" id="MDO4841278.1"/>
    </source>
</evidence>
<dbReference type="PIRSF" id="PIRSF001435">
    <property type="entry name" value="Nth"/>
    <property type="match status" value="1"/>
</dbReference>
<feature type="binding site" evidence="12">
    <location>
        <position position="205"/>
    </location>
    <ligand>
        <name>[4Fe-4S] cluster</name>
        <dbReference type="ChEBI" id="CHEBI:49883"/>
    </ligand>
</feature>
<dbReference type="GO" id="GO:0140078">
    <property type="term" value="F:class I DNA-(apurinic or apyrimidinic site) endonuclease activity"/>
    <property type="evidence" value="ECO:0007669"/>
    <property type="project" value="UniProtKB-EC"/>
</dbReference>
<comment type="caution">
    <text evidence="14">The sequence shown here is derived from an EMBL/GenBank/DDBJ whole genome shotgun (WGS) entry which is preliminary data.</text>
</comment>
<keyword evidence="15" id="KW-1185">Reference proteome</keyword>
<dbReference type="GO" id="GO:0019104">
    <property type="term" value="F:DNA N-glycosylase activity"/>
    <property type="evidence" value="ECO:0007669"/>
    <property type="project" value="UniProtKB-UniRule"/>
</dbReference>
<dbReference type="GO" id="GO:0006285">
    <property type="term" value="P:base-excision repair, AP site formation"/>
    <property type="evidence" value="ECO:0007669"/>
    <property type="project" value="TreeGrafter"/>
</dbReference>
<dbReference type="InterPro" id="IPR023170">
    <property type="entry name" value="HhH_base_excis_C"/>
</dbReference>
<dbReference type="CDD" id="cd00056">
    <property type="entry name" value="ENDO3c"/>
    <property type="match status" value="1"/>
</dbReference>
<comment type="catalytic activity">
    <reaction evidence="12">
        <text>2'-deoxyribonucleotide-(2'-deoxyribose 5'-phosphate)-2'-deoxyribonucleotide-DNA = a 3'-end 2'-deoxyribonucleotide-(2,3-dehydro-2,3-deoxyribose 5'-phosphate)-DNA + a 5'-end 5'-phospho-2'-deoxyribonucleoside-DNA + H(+)</text>
        <dbReference type="Rhea" id="RHEA:66592"/>
        <dbReference type="Rhea" id="RHEA-COMP:13180"/>
        <dbReference type="Rhea" id="RHEA-COMP:16897"/>
        <dbReference type="Rhea" id="RHEA-COMP:17067"/>
        <dbReference type="ChEBI" id="CHEBI:15378"/>
        <dbReference type="ChEBI" id="CHEBI:136412"/>
        <dbReference type="ChEBI" id="CHEBI:157695"/>
        <dbReference type="ChEBI" id="CHEBI:167181"/>
        <dbReference type="EC" id="4.2.99.18"/>
    </reaction>
</comment>
<comment type="function">
    <text evidence="12">DNA repair enzyme that has both DNA N-glycosylase activity and AP-lyase activity. The DNA N-glycosylase activity releases various damaged pyrimidines from DNA by cleaving the N-glycosidic bond, leaving an AP (apurinic/apyrimidinic) site. The AP-lyase activity cleaves the phosphodiester bond 3' to the AP site by a beta-elimination, leaving a 3'-terminal unsaturated sugar and a product with a terminal 5'-phosphate.</text>
</comment>
<evidence type="ECO:0000256" key="9">
    <source>
        <dbReference type="ARBA" id="ARBA00023204"/>
    </source>
</evidence>
<dbReference type="InterPro" id="IPR011257">
    <property type="entry name" value="DNA_glycosylase"/>
</dbReference>
<keyword evidence="2 12" id="KW-0004">4Fe-4S</keyword>
<dbReference type="SUPFAM" id="SSF48150">
    <property type="entry name" value="DNA-glycosylase"/>
    <property type="match status" value="1"/>
</dbReference>
<dbReference type="PROSITE" id="PS01155">
    <property type="entry name" value="ENDONUCLEASE_III_2"/>
    <property type="match status" value="1"/>
</dbReference>
<dbReference type="Pfam" id="PF10576">
    <property type="entry name" value="EndIII_4Fe-2S"/>
    <property type="match status" value="1"/>
</dbReference>
<evidence type="ECO:0000256" key="11">
    <source>
        <dbReference type="ARBA" id="ARBA00023295"/>
    </source>
</evidence>
<dbReference type="NCBIfam" id="TIGR01083">
    <property type="entry name" value="nth"/>
    <property type="match status" value="1"/>
</dbReference>
<keyword evidence="5 12" id="KW-0378">Hydrolase</keyword>
<dbReference type="GO" id="GO:0051539">
    <property type="term" value="F:4 iron, 4 sulfur cluster binding"/>
    <property type="evidence" value="ECO:0007669"/>
    <property type="project" value="UniProtKB-UniRule"/>
</dbReference>
<comment type="cofactor">
    <cofactor evidence="12">
        <name>[4Fe-4S] cluster</name>
        <dbReference type="ChEBI" id="CHEBI:49883"/>
    </cofactor>
    <text evidence="12">Binds 1 [4Fe-4S] cluster.</text>
</comment>
<keyword evidence="10 12" id="KW-0456">Lyase</keyword>
<dbReference type="InterPro" id="IPR005759">
    <property type="entry name" value="Nth"/>
</dbReference>
<evidence type="ECO:0000256" key="3">
    <source>
        <dbReference type="ARBA" id="ARBA00022723"/>
    </source>
</evidence>
<dbReference type="PANTHER" id="PTHR10359">
    <property type="entry name" value="A/G-SPECIFIC ADENINE GLYCOSYLASE/ENDONUCLEASE III"/>
    <property type="match status" value="1"/>
</dbReference>
<evidence type="ECO:0000256" key="2">
    <source>
        <dbReference type="ARBA" id="ARBA00022485"/>
    </source>
</evidence>
<keyword evidence="8 12" id="KW-0238">DNA-binding</keyword>
<dbReference type="PANTHER" id="PTHR10359:SF18">
    <property type="entry name" value="ENDONUCLEASE III"/>
    <property type="match status" value="1"/>
</dbReference>
<dbReference type="GO" id="GO:0046872">
    <property type="term" value="F:metal ion binding"/>
    <property type="evidence" value="ECO:0007669"/>
    <property type="project" value="UniProtKB-KW"/>
</dbReference>
<dbReference type="SMART" id="SM00525">
    <property type="entry name" value="FES"/>
    <property type="match status" value="1"/>
</dbReference>
<evidence type="ECO:0000256" key="8">
    <source>
        <dbReference type="ARBA" id="ARBA00023125"/>
    </source>
</evidence>
<dbReference type="AlphaFoldDB" id="A0AA43RG91"/>
<feature type="binding site" evidence="12">
    <location>
        <position position="198"/>
    </location>
    <ligand>
        <name>[4Fe-4S] cluster</name>
        <dbReference type="ChEBI" id="CHEBI:49883"/>
    </ligand>
</feature>
<dbReference type="Gene3D" id="1.10.1670.10">
    <property type="entry name" value="Helix-hairpin-Helix base-excision DNA repair enzymes (C-terminal)"/>
    <property type="match status" value="1"/>
</dbReference>
<dbReference type="GO" id="GO:0003677">
    <property type="term" value="F:DNA binding"/>
    <property type="evidence" value="ECO:0007669"/>
    <property type="project" value="UniProtKB-UniRule"/>
</dbReference>
<gene>
    <name evidence="12 14" type="primary">nth</name>
    <name evidence="14" type="ORF">Q3982_01180</name>
</gene>
<keyword evidence="6 12" id="KW-0408">Iron</keyword>
<dbReference type="SMART" id="SM00478">
    <property type="entry name" value="ENDO3c"/>
    <property type="match status" value="1"/>
</dbReference>
<dbReference type="FunFam" id="1.10.340.30:FF:000001">
    <property type="entry name" value="Endonuclease III"/>
    <property type="match status" value="1"/>
</dbReference>
<dbReference type="InterPro" id="IPR003651">
    <property type="entry name" value="Endonuclease3_FeS-loop_motif"/>
</dbReference>
<proteinExistence type="inferred from homology"/>
<evidence type="ECO:0000256" key="1">
    <source>
        <dbReference type="ARBA" id="ARBA00008343"/>
    </source>
</evidence>
<sequence>MARESKKSKVERALEVERRMDARYGSRTCPLDFWGDPFKLLIAVMLSAQTTDKSVNKVTPLLWEKYPTPLDLSFANPTDVANIISRIGLYRVKSERCVAIADAIVNDYGGEVPCDFEELQKLPGVGRKTANIVMNEGFGKPCGIAVDTHVNRIAHMLSFVPRDMKDPNKVEAELLKIYPQEFWGKINHQWVLFGREVCIARHPKCDVCPLSDICPSEILAD</sequence>
<name>A0AA43RG91_9ACTN</name>
<evidence type="ECO:0000313" key="15">
    <source>
        <dbReference type="Proteomes" id="UP001168575"/>
    </source>
</evidence>
<evidence type="ECO:0000256" key="4">
    <source>
        <dbReference type="ARBA" id="ARBA00022763"/>
    </source>
</evidence>
<accession>A0AA43RG91</accession>
<dbReference type="Pfam" id="PF00633">
    <property type="entry name" value="HHH"/>
    <property type="match status" value="1"/>
</dbReference>
<dbReference type="Proteomes" id="UP001168575">
    <property type="component" value="Unassembled WGS sequence"/>
</dbReference>
<dbReference type="HAMAP" id="MF_00942">
    <property type="entry name" value="Nth"/>
    <property type="match status" value="1"/>
</dbReference>
<dbReference type="FunFam" id="1.10.1670.10:FF:000001">
    <property type="entry name" value="Endonuclease III"/>
    <property type="match status" value="1"/>
</dbReference>
<evidence type="ECO:0000256" key="10">
    <source>
        <dbReference type="ARBA" id="ARBA00023239"/>
    </source>
</evidence>
<evidence type="ECO:0000256" key="5">
    <source>
        <dbReference type="ARBA" id="ARBA00022801"/>
    </source>
</evidence>
<dbReference type="Pfam" id="PF00730">
    <property type="entry name" value="HhH-GPD"/>
    <property type="match status" value="1"/>
</dbReference>
<protein>
    <recommendedName>
        <fullName evidence="12">Endonuclease III</fullName>
        <ecNumber evidence="12">4.2.99.18</ecNumber>
    </recommendedName>
    <alternativeName>
        <fullName evidence="12">DNA-(apurinic or apyrimidinic site) lyase</fullName>
    </alternativeName>
</protein>
<dbReference type="InterPro" id="IPR004036">
    <property type="entry name" value="Endonuclease-III-like_CS2"/>
</dbReference>